<accession>A0A1J5RQQ2</accession>
<protein>
    <submittedName>
        <fullName evidence="2">Uncharacterized protein</fullName>
    </submittedName>
</protein>
<sequence>MQNSKPVINRNTRSRLRKAWRLFVEYALITFVFSSVVALLASTSYLLGQFEYRQSVLILNQEGCTHLRQLGIATLPQPEASTCRVQLGFRPNLLDAGGRIKVEGDTIRIPEHQLVASIPMPEQPWTSHQWLLIAWEFVCVLLVPFSVRLTVKYLQRENPHGH</sequence>
<feature type="transmembrane region" description="Helical" evidence="1">
    <location>
        <begin position="130"/>
        <end position="151"/>
    </location>
</feature>
<evidence type="ECO:0000313" key="2">
    <source>
        <dbReference type="EMBL" id="OIQ98624.1"/>
    </source>
</evidence>
<keyword evidence="1" id="KW-0812">Transmembrane</keyword>
<dbReference type="AlphaFoldDB" id="A0A1J5RQQ2"/>
<evidence type="ECO:0000256" key="1">
    <source>
        <dbReference type="SAM" id="Phobius"/>
    </source>
</evidence>
<proteinExistence type="predicted"/>
<keyword evidence="1" id="KW-0472">Membrane</keyword>
<comment type="caution">
    <text evidence="2">The sequence shown here is derived from an EMBL/GenBank/DDBJ whole genome shotgun (WGS) entry which is preliminary data.</text>
</comment>
<organism evidence="2">
    <name type="scientific">mine drainage metagenome</name>
    <dbReference type="NCBI Taxonomy" id="410659"/>
    <lineage>
        <taxon>unclassified sequences</taxon>
        <taxon>metagenomes</taxon>
        <taxon>ecological metagenomes</taxon>
    </lineage>
</organism>
<gene>
    <name evidence="2" type="ORF">GALL_192820</name>
</gene>
<keyword evidence="1" id="KW-1133">Transmembrane helix</keyword>
<feature type="transmembrane region" description="Helical" evidence="1">
    <location>
        <begin position="23"/>
        <end position="47"/>
    </location>
</feature>
<dbReference type="EMBL" id="MLJW01000116">
    <property type="protein sequence ID" value="OIQ98624.1"/>
    <property type="molecule type" value="Genomic_DNA"/>
</dbReference>
<name>A0A1J5RQQ2_9ZZZZ</name>
<reference evidence="2" key="1">
    <citation type="submission" date="2016-10" db="EMBL/GenBank/DDBJ databases">
        <title>Sequence of Gallionella enrichment culture.</title>
        <authorList>
            <person name="Poehlein A."/>
            <person name="Muehling M."/>
            <person name="Daniel R."/>
        </authorList>
    </citation>
    <scope>NUCLEOTIDE SEQUENCE</scope>
</reference>